<evidence type="ECO:0000256" key="1">
    <source>
        <dbReference type="ARBA" id="ARBA00009670"/>
    </source>
</evidence>
<dbReference type="SUPFAM" id="SSF56112">
    <property type="entry name" value="Protein kinase-like (PK-like)"/>
    <property type="match status" value="1"/>
</dbReference>
<feature type="compositionally biased region" description="Basic and acidic residues" evidence="5">
    <location>
        <begin position="258"/>
        <end position="294"/>
    </location>
</feature>
<dbReference type="Pfam" id="PF03109">
    <property type="entry name" value="ABC1"/>
    <property type="match status" value="1"/>
</dbReference>
<dbReference type="CDD" id="cd13970">
    <property type="entry name" value="ABC1_ADCK3"/>
    <property type="match status" value="1"/>
</dbReference>
<feature type="region of interest" description="Disordered" evidence="5">
    <location>
        <begin position="427"/>
        <end position="448"/>
    </location>
</feature>
<keyword evidence="3" id="KW-0547">Nucleotide-binding</keyword>
<feature type="compositionally biased region" description="Low complexity" evidence="5">
    <location>
        <begin position="391"/>
        <end position="400"/>
    </location>
</feature>
<dbReference type="AlphaFoldDB" id="A0A388LMP7"/>
<dbReference type="InterPro" id="IPR034646">
    <property type="entry name" value="ADCK3_dom"/>
</dbReference>
<comment type="similarity">
    <text evidence="1">Belongs to the protein kinase superfamily. ADCK protein kinase family.</text>
</comment>
<feature type="region of interest" description="Disordered" evidence="5">
    <location>
        <begin position="65"/>
        <end position="153"/>
    </location>
</feature>
<dbReference type="GO" id="GO:0015996">
    <property type="term" value="P:chlorophyll catabolic process"/>
    <property type="evidence" value="ECO:0007669"/>
    <property type="project" value="EnsemblPlants"/>
</dbReference>
<feature type="compositionally biased region" description="Gly residues" evidence="5">
    <location>
        <begin position="84"/>
        <end position="93"/>
    </location>
</feature>
<dbReference type="PANTHER" id="PTHR43851:SF3">
    <property type="entry name" value="COENZYME Q8"/>
    <property type="match status" value="1"/>
</dbReference>
<feature type="compositionally biased region" description="Low complexity" evidence="5">
    <location>
        <begin position="70"/>
        <end position="83"/>
    </location>
</feature>
<evidence type="ECO:0000256" key="5">
    <source>
        <dbReference type="SAM" id="MobiDB-lite"/>
    </source>
</evidence>
<accession>A0A388LMP7</accession>
<evidence type="ECO:0000313" key="7">
    <source>
        <dbReference type="EMBL" id="GBG83503.1"/>
    </source>
</evidence>
<evidence type="ECO:0000256" key="4">
    <source>
        <dbReference type="ARBA" id="ARBA00022840"/>
    </source>
</evidence>
<reference evidence="7 8" key="1">
    <citation type="journal article" date="2018" name="Cell">
        <title>The Chara Genome: Secondary Complexity and Implications for Plant Terrestrialization.</title>
        <authorList>
            <person name="Nishiyama T."/>
            <person name="Sakayama H."/>
            <person name="Vries J.D."/>
            <person name="Buschmann H."/>
            <person name="Saint-Marcoux D."/>
            <person name="Ullrich K.K."/>
            <person name="Haas F.B."/>
            <person name="Vanderstraeten L."/>
            <person name="Becker D."/>
            <person name="Lang D."/>
            <person name="Vosolsobe S."/>
            <person name="Rombauts S."/>
            <person name="Wilhelmsson P.K.I."/>
            <person name="Janitza P."/>
            <person name="Kern R."/>
            <person name="Heyl A."/>
            <person name="Rumpler F."/>
            <person name="Villalobos L.I.A.C."/>
            <person name="Clay J.M."/>
            <person name="Skokan R."/>
            <person name="Toyoda A."/>
            <person name="Suzuki Y."/>
            <person name="Kagoshima H."/>
            <person name="Schijlen E."/>
            <person name="Tajeshwar N."/>
            <person name="Catarino B."/>
            <person name="Hetherington A.J."/>
            <person name="Saltykova A."/>
            <person name="Bonnot C."/>
            <person name="Breuninger H."/>
            <person name="Symeonidi A."/>
            <person name="Radhakrishnan G.V."/>
            <person name="Van Nieuwerburgh F."/>
            <person name="Deforce D."/>
            <person name="Chang C."/>
            <person name="Karol K.G."/>
            <person name="Hedrich R."/>
            <person name="Ulvskov P."/>
            <person name="Glockner G."/>
            <person name="Delwiche C.F."/>
            <person name="Petrasek J."/>
            <person name="Van de Peer Y."/>
            <person name="Friml J."/>
            <person name="Beilby M."/>
            <person name="Dolan L."/>
            <person name="Kohara Y."/>
            <person name="Sugano S."/>
            <person name="Fujiyama A."/>
            <person name="Delaux P.-M."/>
            <person name="Quint M."/>
            <person name="TheiBen G."/>
            <person name="Hagemann M."/>
            <person name="Harholt J."/>
            <person name="Dunand C."/>
            <person name="Zachgo S."/>
            <person name="Langdale J."/>
            <person name="Maumus F."/>
            <person name="Straeten D.V.D."/>
            <person name="Gould S.B."/>
            <person name="Rensing S.A."/>
        </authorList>
    </citation>
    <scope>NUCLEOTIDE SEQUENCE [LARGE SCALE GENOMIC DNA]</scope>
    <source>
        <strain evidence="7 8">S276</strain>
    </source>
</reference>
<keyword evidence="2" id="KW-0808">Transferase</keyword>
<dbReference type="Proteomes" id="UP000265515">
    <property type="component" value="Unassembled WGS sequence"/>
</dbReference>
<name>A0A388LMP7_CHABU</name>
<dbReference type="InterPro" id="IPR051409">
    <property type="entry name" value="Atypical_kinase_ADCK"/>
</dbReference>
<dbReference type="InterPro" id="IPR011009">
    <property type="entry name" value="Kinase-like_dom_sf"/>
</dbReference>
<feature type="compositionally biased region" description="Basic and acidic residues" evidence="5">
    <location>
        <begin position="238"/>
        <end position="249"/>
    </location>
</feature>
<proteinExistence type="inferred from homology"/>
<dbReference type="GO" id="GO:0006744">
    <property type="term" value="P:ubiquinone biosynthetic process"/>
    <property type="evidence" value="ECO:0007669"/>
    <property type="project" value="EnsemblPlants"/>
</dbReference>
<sequence>MAAAGGGAPRMRDVERVGRGVALVLSESLETSPTVRSLRRGDIMGALSDALRAIGDTVSAIGGSSVQDFGPSSGGLPPRSAPSAGGGRGGGHGSSPAGQRIAPAAEGTTLGVVRRDPRGGAPVRARREGGEHESTKQKDQGDGTEANDGKLNGTERLMSGATAMRTFEKPVAASAGVSAIVENVPPSSSAGVSAMAEDLPPSSSSSSSSSSSFSVDGVVRDGGKKPSKMSVLPNAAAVEKEERGGRRGWEGVAMAAAERTKRDEEEEENHVLRNDVEMEAKEENVLTSGKRNEAEGQVPPSPSPSPASDLGERLKKEDGVGESRAKVELPASKPKPRERRVPSTPLARVIGFGGLAAGLVFGTLRESARRAWEGVPLRNTPKGGENGTNGGATTSSSPPTYSAVINERNAERLAAALCRNEEKLRLVGKRQRQRERRENERGDGGRGGRIREVLGALERVRQGADIMPKSQLEQVLTSELGLEWRKPLREFTDQPIAAASIGQVHRAVLAENGMEVAMKVQYPGVAESIDSDIENLRRLLMFTNFIPKGLYLDHAVKIAKEELARECDYHLEAANQQRFKELLQGMDGFYRKIMLIDFGAARDYPKPFVDDYLRMVRACADRDRQGVLEYSRRLGFLTGEESEVMLDAHTEASFVVGMPFSETGGFDFRATNLTRRVTALGAVMLNHRLTPPPDEAYSLHRKLSGAFLVCIKLGAVVPCREMFLKVYEDYSFGGDGDGGAKRGEGELAAA</sequence>
<organism evidence="7 8">
    <name type="scientific">Chara braunii</name>
    <name type="common">Braun's stonewort</name>
    <dbReference type="NCBI Taxonomy" id="69332"/>
    <lineage>
        <taxon>Eukaryota</taxon>
        <taxon>Viridiplantae</taxon>
        <taxon>Streptophyta</taxon>
        <taxon>Charophyceae</taxon>
        <taxon>Charales</taxon>
        <taxon>Characeae</taxon>
        <taxon>Chara</taxon>
    </lineage>
</organism>
<feature type="compositionally biased region" description="Basic and acidic residues" evidence="5">
    <location>
        <begin position="435"/>
        <end position="448"/>
    </location>
</feature>
<feature type="compositionally biased region" description="Low complexity" evidence="5">
    <location>
        <begin position="202"/>
        <end position="214"/>
    </location>
</feature>
<dbReference type="EMBL" id="BFEA01000441">
    <property type="protein sequence ID" value="GBG83503.1"/>
    <property type="molecule type" value="Genomic_DNA"/>
</dbReference>
<comment type="caution">
    <text evidence="7">The sequence shown here is derived from an EMBL/GenBank/DDBJ whole genome shotgun (WGS) entry which is preliminary data.</text>
</comment>
<evidence type="ECO:0000313" key="8">
    <source>
        <dbReference type="Proteomes" id="UP000265515"/>
    </source>
</evidence>
<feature type="region of interest" description="Disordered" evidence="5">
    <location>
        <begin position="186"/>
        <end position="342"/>
    </location>
</feature>
<dbReference type="GO" id="GO:0010224">
    <property type="term" value="P:response to UV-B"/>
    <property type="evidence" value="ECO:0007669"/>
    <property type="project" value="EnsemblPlants"/>
</dbReference>
<keyword evidence="8" id="KW-1185">Reference proteome</keyword>
<gene>
    <name evidence="7" type="ORF">CBR_g37217</name>
</gene>
<keyword evidence="4" id="KW-0067">ATP-binding</keyword>
<dbReference type="OrthoDB" id="201153at2759"/>
<feature type="domain" description="ABC1 atypical kinase-like" evidence="6">
    <location>
        <begin position="460"/>
        <end position="589"/>
    </location>
</feature>
<dbReference type="Gramene" id="GBG83503">
    <property type="protein sequence ID" value="GBG83503"/>
    <property type="gene ID" value="CBR_g37217"/>
</dbReference>
<evidence type="ECO:0000259" key="6">
    <source>
        <dbReference type="Pfam" id="PF03109"/>
    </source>
</evidence>
<dbReference type="STRING" id="69332.A0A388LMP7"/>
<dbReference type="PANTHER" id="PTHR43851">
    <property type="match status" value="1"/>
</dbReference>
<feature type="region of interest" description="Disordered" evidence="5">
    <location>
        <begin position="372"/>
        <end position="401"/>
    </location>
</feature>
<dbReference type="GO" id="GO:0017004">
    <property type="term" value="P:cytochrome complex assembly"/>
    <property type="evidence" value="ECO:0007669"/>
    <property type="project" value="EnsemblPlants"/>
</dbReference>
<dbReference type="GO" id="GO:0016740">
    <property type="term" value="F:transferase activity"/>
    <property type="evidence" value="ECO:0007669"/>
    <property type="project" value="UniProtKB-KW"/>
</dbReference>
<feature type="compositionally biased region" description="Basic and acidic residues" evidence="5">
    <location>
        <begin position="310"/>
        <end position="327"/>
    </location>
</feature>
<evidence type="ECO:0000256" key="2">
    <source>
        <dbReference type="ARBA" id="ARBA00022679"/>
    </source>
</evidence>
<dbReference type="GO" id="GO:0005524">
    <property type="term" value="F:ATP binding"/>
    <property type="evidence" value="ECO:0007669"/>
    <property type="project" value="UniProtKB-KW"/>
</dbReference>
<feature type="compositionally biased region" description="Basic and acidic residues" evidence="5">
    <location>
        <begin position="125"/>
        <end position="141"/>
    </location>
</feature>
<protein>
    <recommendedName>
        <fullName evidence="6">ABC1 atypical kinase-like domain-containing protein</fullName>
    </recommendedName>
</protein>
<dbReference type="InterPro" id="IPR004147">
    <property type="entry name" value="ABC1_dom"/>
</dbReference>
<evidence type="ECO:0000256" key="3">
    <source>
        <dbReference type="ARBA" id="ARBA00022741"/>
    </source>
</evidence>